<dbReference type="RefSeq" id="WP_102965571.1">
    <property type="nucleotide sequence ID" value="NZ_POSK01000002.1"/>
</dbReference>
<protein>
    <submittedName>
        <fullName evidence="1">Uncharacterized protein</fullName>
    </submittedName>
</protein>
<dbReference type="Pfam" id="PF20289">
    <property type="entry name" value="MComp1"/>
    <property type="match status" value="1"/>
</dbReference>
<comment type="caution">
    <text evidence="1">The sequence shown here is derived from an EMBL/GenBank/DDBJ whole genome shotgun (WGS) entry which is preliminary data.</text>
</comment>
<dbReference type="AlphaFoldDB" id="A0A2J8I745"/>
<evidence type="ECO:0000313" key="1">
    <source>
        <dbReference type="EMBL" id="PNI06355.1"/>
    </source>
</evidence>
<dbReference type="OrthoDB" id="1358409at2"/>
<name>A0A2J8I745_VIBDI</name>
<evidence type="ECO:0000313" key="2">
    <source>
        <dbReference type="Proteomes" id="UP000236449"/>
    </source>
</evidence>
<accession>A0A2J8I745</accession>
<dbReference type="InterPro" id="IPR046905">
    <property type="entry name" value="ABC-3C_MC1"/>
</dbReference>
<dbReference type="EMBL" id="POSK01000002">
    <property type="protein sequence ID" value="PNI06355.1"/>
    <property type="molecule type" value="Genomic_DNA"/>
</dbReference>
<gene>
    <name evidence="1" type="ORF">C1N32_05000</name>
</gene>
<organism evidence="1 2">
    <name type="scientific">Vibrio diazotrophicus</name>
    <dbReference type="NCBI Taxonomy" id="685"/>
    <lineage>
        <taxon>Bacteria</taxon>
        <taxon>Pseudomonadati</taxon>
        <taxon>Pseudomonadota</taxon>
        <taxon>Gammaproteobacteria</taxon>
        <taxon>Vibrionales</taxon>
        <taxon>Vibrionaceae</taxon>
        <taxon>Vibrio</taxon>
    </lineage>
</organism>
<dbReference type="Proteomes" id="UP000236449">
    <property type="component" value="Unassembled WGS sequence"/>
</dbReference>
<sequence>MINQIITTLSSNSPCQFELVEQDAEHFSFYQSTSNNHQRFLAVVKVLKLMEPNELNQWILENTPDVLREQPTFAKNTDVVVLFELNRLADIVDHESEIFALEEDGYSFKKHVLYYSQTELALLNEIDTRDIADLIKDQSKFSLYKKSPMVESEYGIASRIYIKLPFLSVPVDESELDDPCQLADDYLQKVGLLSFSDEFEALIKSNSNNYKAIVEGYIRGKMANSQAED</sequence>
<proteinExistence type="predicted"/>
<reference evidence="1 2" key="1">
    <citation type="submission" date="2018-01" db="EMBL/GenBank/DDBJ databases">
        <title>Draft genome sequences of six Vibrio diazotrophicus strains isolated from deep-sea sediments of the Baltic Sea.</title>
        <authorList>
            <person name="Castillo D."/>
            <person name="Vandieken V."/>
            <person name="Chiang O."/>
            <person name="Middelboe M."/>
        </authorList>
    </citation>
    <scope>NUCLEOTIDE SEQUENCE [LARGE SCALE GENOMIC DNA]</scope>
    <source>
        <strain evidence="1 2">60.27F</strain>
    </source>
</reference>